<organism evidence="1 3">
    <name type="scientific">Phytophthora fragariae</name>
    <dbReference type="NCBI Taxonomy" id="53985"/>
    <lineage>
        <taxon>Eukaryota</taxon>
        <taxon>Sar</taxon>
        <taxon>Stramenopiles</taxon>
        <taxon>Oomycota</taxon>
        <taxon>Peronosporomycetes</taxon>
        <taxon>Peronosporales</taxon>
        <taxon>Peronosporaceae</taxon>
        <taxon>Phytophthora</taxon>
    </lineage>
</organism>
<evidence type="ECO:0000313" key="1">
    <source>
        <dbReference type="EMBL" id="KAE8917172.1"/>
    </source>
</evidence>
<dbReference type="AlphaFoldDB" id="A0A6A3D6Y3"/>
<evidence type="ECO:0000313" key="4">
    <source>
        <dbReference type="Proteomes" id="UP000437068"/>
    </source>
</evidence>
<reference evidence="3 4" key="1">
    <citation type="submission" date="2018-08" db="EMBL/GenBank/DDBJ databases">
        <title>Genomic investigation of the strawberry pathogen Phytophthora fragariae indicates pathogenicity is determined by transcriptional variation in three key races.</title>
        <authorList>
            <person name="Adams T.M."/>
            <person name="Armitage A.D."/>
            <person name="Sobczyk M.K."/>
            <person name="Bates H.J."/>
            <person name="Dunwell J.M."/>
            <person name="Nellist C.F."/>
            <person name="Harrison R.J."/>
        </authorList>
    </citation>
    <scope>NUCLEOTIDE SEQUENCE [LARGE SCALE GENOMIC DNA]</scope>
    <source>
        <strain evidence="2 4">A4</strain>
        <strain evidence="1 3">NOV-9</strain>
    </source>
</reference>
<dbReference type="Proteomes" id="UP000429523">
    <property type="component" value="Unassembled WGS sequence"/>
</dbReference>
<evidence type="ECO:0000313" key="3">
    <source>
        <dbReference type="Proteomes" id="UP000429523"/>
    </source>
</evidence>
<sequence>MFGVLVVVLDSKKQVHLDTLTMKTNMNPRRRKKKNPKETMKTARLCPCSAVPVRMLWKQVTAQSQTRFKKL</sequence>
<dbReference type="EMBL" id="QXGE01007743">
    <property type="protein sequence ID" value="KAE9262935.1"/>
    <property type="molecule type" value="Genomic_DNA"/>
</dbReference>
<gene>
    <name evidence="2" type="ORF">PF001_g31873</name>
    <name evidence="1" type="ORF">PF009_g32506</name>
</gene>
<dbReference type="EMBL" id="QXGF01007846">
    <property type="protein sequence ID" value="KAE8917172.1"/>
    <property type="molecule type" value="Genomic_DNA"/>
</dbReference>
<proteinExistence type="predicted"/>
<accession>A0A6A3D6Y3</accession>
<protein>
    <submittedName>
        <fullName evidence="1">Uncharacterized protein</fullName>
    </submittedName>
</protein>
<dbReference type="Proteomes" id="UP000437068">
    <property type="component" value="Unassembled WGS sequence"/>
</dbReference>
<name>A0A6A3D6Y3_9STRA</name>
<comment type="caution">
    <text evidence="1">The sequence shown here is derived from an EMBL/GenBank/DDBJ whole genome shotgun (WGS) entry which is preliminary data.</text>
</comment>
<evidence type="ECO:0000313" key="2">
    <source>
        <dbReference type="EMBL" id="KAE9262935.1"/>
    </source>
</evidence>